<dbReference type="AlphaFoldDB" id="A0A4S2MPH6"/>
<proteinExistence type="predicted"/>
<evidence type="ECO:0000313" key="1">
    <source>
        <dbReference type="EMBL" id="TGZ79023.1"/>
    </source>
</evidence>
<dbReference type="InParanoid" id="A0A4S2MPH6"/>
<keyword evidence="2" id="KW-1185">Reference proteome</keyword>
<sequence>MAHSSYLIFQRWRRDNHYHRWLLSETDKTRASTLQYIRQLASRRQYKICGIFILIHVQFGFRHRLLSTDFSERFGVGTILISVFE</sequence>
<organism evidence="1 2">
    <name type="scientific">Ascodesmis nigricans</name>
    <dbReference type="NCBI Taxonomy" id="341454"/>
    <lineage>
        <taxon>Eukaryota</taxon>
        <taxon>Fungi</taxon>
        <taxon>Dikarya</taxon>
        <taxon>Ascomycota</taxon>
        <taxon>Pezizomycotina</taxon>
        <taxon>Pezizomycetes</taxon>
        <taxon>Pezizales</taxon>
        <taxon>Ascodesmidaceae</taxon>
        <taxon>Ascodesmis</taxon>
    </lineage>
</organism>
<gene>
    <name evidence="1" type="ORF">EX30DRAFT_121470</name>
</gene>
<name>A0A4S2MPH6_9PEZI</name>
<dbReference type="EMBL" id="ML220135">
    <property type="protein sequence ID" value="TGZ79023.1"/>
    <property type="molecule type" value="Genomic_DNA"/>
</dbReference>
<protein>
    <submittedName>
        <fullName evidence="1">Uncharacterized protein</fullName>
    </submittedName>
</protein>
<accession>A0A4S2MPH6</accession>
<dbReference type="Proteomes" id="UP000298138">
    <property type="component" value="Unassembled WGS sequence"/>
</dbReference>
<reference evidence="1 2" key="1">
    <citation type="submission" date="2019-04" db="EMBL/GenBank/DDBJ databases">
        <title>Comparative genomics and transcriptomics to analyze fruiting body development in filamentous ascomycetes.</title>
        <authorList>
            <consortium name="DOE Joint Genome Institute"/>
            <person name="Lutkenhaus R."/>
            <person name="Traeger S."/>
            <person name="Breuer J."/>
            <person name="Kuo A."/>
            <person name="Lipzen A."/>
            <person name="Pangilinan J."/>
            <person name="Dilworth D."/>
            <person name="Sandor L."/>
            <person name="Poggeler S."/>
            <person name="Barry K."/>
            <person name="Grigoriev I.V."/>
            <person name="Nowrousian M."/>
        </authorList>
    </citation>
    <scope>NUCLEOTIDE SEQUENCE [LARGE SCALE GENOMIC DNA]</scope>
    <source>
        <strain evidence="1 2">CBS 389.68</strain>
    </source>
</reference>
<evidence type="ECO:0000313" key="2">
    <source>
        <dbReference type="Proteomes" id="UP000298138"/>
    </source>
</evidence>